<sequence>MKNESLSIPSKSFVA</sequence>
<reference evidence="1" key="1">
    <citation type="submission" date="2014-09" db="EMBL/GenBank/DDBJ databases">
        <authorList>
            <person name="Magalhaes I.L.F."/>
            <person name="Oliveira U."/>
            <person name="Santos F.R."/>
            <person name="Vidigal T.H.D.A."/>
            <person name="Brescovit A.D."/>
            <person name="Santos A.J."/>
        </authorList>
    </citation>
    <scope>NUCLEOTIDE SEQUENCE</scope>
    <source>
        <tissue evidence="1">Shoot tissue taken approximately 20 cm above the soil surface</tissue>
    </source>
</reference>
<proteinExistence type="predicted"/>
<name>A0A0A8Z8Q8_ARUDO</name>
<evidence type="ECO:0000313" key="1">
    <source>
        <dbReference type="EMBL" id="JAD35181.1"/>
    </source>
</evidence>
<reference evidence="1" key="2">
    <citation type="journal article" date="2015" name="Data Brief">
        <title>Shoot transcriptome of the giant reed, Arundo donax.</title>
        <authorList>
            <person name="Barrero R.A."/>
            <person name="Guerrero F.D."/>
            <person name="Moolhuijzen P."/>
            <person name="Goolsby J.A."/>
            <person name="Tidwell J."/>
            <person name="Bellgard S.E."/>
            <person name="Bellgard M.I."/>
        </authorList>
    </citation>
    <scope>NUCLEOTIDE SEQUENCE</scope>
    <source>
        <tissue evidence="1">Shoot tissue taken approximately 20 cm above the soil surface</tissue>
    </source>
</reference>
<dbReference type="EMBL" id="GBRH01262714">
    <property type="protein sequence ID" value="JAD35181.1"/>
    <property type="molecule type" value="Transcribed_RNA"/>
</dbReference>
<protein>
    <submittedName>
        <fullName evidence="1">Uncharacterized protein</fullName>
    </submittedName>
</protein>
<accession>A0A0A8Z8Q8</accession>
<organism evidence="1">
    <name type="scientific">Arundo donax</name>
    <name type="common">Giant reed</name>
    <name type="synonym">Donax arundinaceus</name>
    <dbReference type="NCBI Taxonomy" id="35708"/>
    <lineage>
        <taxon>Eukaryota</taxon>
        <taxon>Viridiplantae</taxon>
        <taxon>Streptophyta</taxon>
        <taxon>Embryophyta</taxon>
        <taxon>Tracheophyta</taxon>
        <taxon>Spermatophyta</taxon>
        <taxon>Magnoliopsida</taxon>
        <taxon>Liliopsida</taxon>
        <taxon>Poales</taxon>
        <taxon>Poaceae</taxon>
        <taxon>PACMAD clade</taxon>
        <taxon>Arundinoideae</taxon>
        <taxon>Arundineae</taxon>
        <taxon>Arundo</taxon>
    </lineage>
</organism>